<accession>A0A0C2D7X8</accession>
<dbReference type="AlphaFoldDB" id="A0A0C2D7X8"/>
<sequence length="229" mass="22595">METSVNCGAARRRLLAVFVSACLCGCLIEPNTLFDSGGRDGDHGVGTSETAGDPTTGDGDGDPTTGDPTTGDGDGDGDGDPTTGDGDDCSDLEAPGSDQCPGECTSCRGNVCVIECAGESQCEGQDIVCPQDYECEVTCEGTDACDTGSVTCPDLYACTLTCEGGNDACGDLPMSCGQGSCTINCGEASGVCKGASIKCGAGACSATCLDPTQPPSMPGCDAACSCSPC</sequence>
<gene>
    <name evidence="2" type="ORF">DB30_04671</name>
</gene>
<dbReference type="EMBL" id="JMCC02000004">
    <property type="protein sequence ID" value="KIG19206.1"/>
    <property type="molecule type" value="Genomic_DNA"/>
</dbReference>
<evidence type="ECO:0000313" key="3">
    <source>
        <dbReference type="Proteomes" id="UP000031599"/>
    </source>
</evidence>
<name>A0A0C2D7X8_9BACT</name>
<feature type="compositionally biased region" description="Acidic residues" evidence="1">
    <location>
        <begin position="73"/>
        <end position="88"/>
    </location>
</feature>
<protein>
    <submittedName>
        <fullName evidence="2">Xanthine dehydrogenase, molybdenum binding subunit</fullName>
    </submittedName>
</protein>
<comment type="caution">
    <text evidence="2">The sequence shown here is derived from an EMBL/GenBank/DDBJ whole genome shotgun (WGS) entry which is preliminary data.</text>
</comment>
<dbReference type="RefSeq" id="WP_153258192.1">
    <property type="nucleotide sequence ID" value="NZ_JMCC02000004.1"/>
</dbReference>
<evidence type="ECO:0000256" key="1">
    <source>
        <dbReference type="SAM" id="MobiDB-lite"/>
    </source>
</evidence>
<reference evidence="2 3" key="1">
    <citation type="submission" date="2014-12" db="EMBL/GenBank/DDBJ databases">
        <title>Genome assembly of Enhygromyxa salina DSM 15201.</title>
        <authorList>
            <person name="Sharma G."/>
            <person name="Subramanian S."/>
        </authorList>
    </citation>
    <scope>NUCLEOTIDE SEQUENCE [LARGE SCALE GENOMIC DNA]</scope>
    <source>
        <strain evidence="2 3">DSM 15201</strain>
    </source>
</reference>
<evidence type="ECO:0000313" key="2">
    <source>
        <dbReference type="EMBL" id="KIG19206.1"/>
    </source>
</evidence>
<proteinExistence type="predicted"/>
<feature type="region of interest" description="Disordered" evidence="1">
    <location>
        <begin position="37"/>
        <end position="88"/>
    </location>
</feature>
<dbReference type="Proteomes" id="UP000031599">
    <property type="component" value="Unassembled WGS sequence"/>
</dbReference>
<organism evidence="2 3">
    <name type="scientific">Enhygromyxa salina</name>
    <dbReference type="NCBI Taxonomy" id="215803"/>
    <lineage>
        <taxon>Bacteria</taxon>
        <taxon>Pseudomonadati</taxon>
        <taxon>Myxococcota</taxon>
        <taxon>Polyangia</taxon>
        <taxon>Nannocystales</taxon>
        <taxon>Nannocystaceae</taxon>
        <taxon>Enhygromyxa</taxon>
    </lineage>
</organism>
<feature type="compositionally biased region" description="Low complexity" evidence="1">
    <location>
        <begin position="52"/>
        <end position="71"/>
    </location>
</feature>